<proteinExistence type="predicted"/>
<dbReference type="Gene3D" id="3.10.350.10">
    <property type="entry name" value="LysM domain"/>
    <property type="match status" value="1"/>
</dbReference>
<dbReference type="Pfam" id="PF01476">
    <property type="entry name" value="LysM"/>
    <property type="match status" value="1"/>
</dbReference>
<evidence type="ECO:0000313" key="2">
    <source>
        <dbReference type="EMBL" id="SHE58726.1"/>
    </source>
</evidence>
<gene>
    <name evidence="2" type="ORF">SAMN02746091_00718</name>
</gene>
<dbReference type="SUPFAM" id="SSF54106">
    <property type="entry name" value="LysM domain"/>
    <property type="match status" value="1"/>
</dbReference>
<keyword evidence="3" id="KW-1185">Reference proteome</keyword>
<feature type="domain" description="LysM" evidence="1">
    <location>
        <begin position="469"/>
        <end position="513"/>
    </location>
</feature>
<dbReference type="Pfam" id="PF12673">
    <property type="entry name" value="SipL"/>
    <property type="match status" value="3"/>
</dbReference>
<dbReference type="EMBL" id="FQVG01000008">
    <property type="protein sequence ID" value="SHE58726.1"/>
    <property type="molecule type" value="Genomic_DNA"/>
</dbReference>
<name>A0A1M4UPR6_9CLOT</name>
<dbReference type="InterPro" id="IPR018392">
    <property type="entry name" value="LysM"/>
</dbReference>
<dbReference type="AlphaFoldDB" id="A0A1M4UPR6"/>
<reference evidence="3" key="1">
    <citation type="submission" date="2016-11" db="EMBL/GenBank/DDBJ databases">
        <authorList>
            <person name="Varghese N."/>
            <person name="Submissions S."/>
        </authorList>
    </citation>
    <scope>NUCLEOTIDE SEQUENCE [LARGE SCALE GENOMIC DNA]</scope>
    <source>
        <strain evidence="3">DSM 10124</strain>
    </source>
</reference>
<evidence type="ECO:0000259" key="1">
    <source>
        <dbReference type="PROSITE" id="PS51782"/>
    </source>
</evidence>
<dbReference type="Proteomes" id="UP000184423">
    <property type="component" value="Unassembled WGS sequence"/>
</dbReference>
<dbReference type="InterPro" id="IPR024300">
    <property type="entry name" value="SipL_SPOCS_dom"/>
</dbReference>
<accession>A0A1M4UPR6</accession>
<protein>
    <recommendedName>
        <fullName evidence="1">LysM domain-containing protein</fullName>
    </recommendedName>
</protein>
<dbReference type="CDD" id="cd00118">
    <property type="entry name" value="LysM"/>
    <property type="match status" value="1"/>
</dbReference>
<dbReference type="InterPro" id="IPR036779">
    <property type="entry name" value="LysM_dom_sf"/>
</dbReference>
<organism evidence="2 3">
    <name type="scientific">Caloramator proteoclasticus DSM 10124</name>
    <dbReference type="NCBI Taxonomy" id="1121262"/>
    <lineage>
        <taxon>Bacteria</taxon>
        <taxon>Bacillati</taxon>
        <taxon>Bacillota</taxon>
        <taxon>Clostridia</taxon>
        <taxon>Eubacteriales</taxon>
        <taxon>Clostridiaceae</taxon>
        <taxon>Caloramator</taxon>
    </lineage>
</organism>
<evidence type="ECO:0000313" key="3">
    <source>
        <dbReference type="Proteomes" id="UP000184423"/>
    </source>
</evidence>
<dbReference type="SMART" id="SM00257">
    <property type="entry name" value="LysM"/>
    <property type="match status" value="1"/>
</dbReference>
<dbReference type="PROSITE" id="PS51782">
    <property type="entry name" value="LYSM"/>
    <property type="match status" value="1"/>
</dbReference>
<sequence>MSVELVRDMLNYERIIAEGSSQTMVSGDIVIDEMNPEIDKILNVDGEVTLMEATVLEDKVLVDGRMSFKILYASKGENSVVKIQKADTNFKQYVQAPMAVPNMTCKVMSSIETLEYEMLSDKKLKVNAVVTLKTVVYQKCEVETIVDIKGQDLQTQKDTMKVCEFVSEDTSKVIVKGNLELPQDKGEFANILKLSAHVHKKDLLIQDGKLVVNACVLSRVLFETTKDQLICQDVDIAFTNEIMIENLKPNMKCDVSFRITDIDYKVLENEAGERQNLEIQISLDVNVKTYNDRLIERTIDAFTSSSRFEFVRENIGSIGYYNEGVDSQTIKERITIDDDLDGIRDIIYVDAKPILTETKIVEDKVICDGVVSICAVYRAEKEEDELVSYSEEIPFKSTVSIDGAKIDMIEDAIVNLEYLSFDKASQREMDVKVIVEVSAKLYNKMMFDIIKNVEEVDIEDSIKNMPSLVLYVVQPNDTIWKIAKKYCTSMEDIIKINDLDNPDLIMPGMKLLIPKKGFMK</sequence>
<dbReference type="RefSeq" id="WP_073247955.1">
    <property type="nucleotide sequence ID" value="NZ_FQVG01000008.1"/>
</dbReference>